<accession>A0A3G9IM58</accession>
<keyword evidence="2" id="KW-1185">Reference proteome</keyword>
<dbReference type="KEGG" id="pbk:Back11_07410"/>
<protein>
    <recommendedName>
        <fullName evidence="3">CN hydrolase domain-containing protein</fullName>
    </recommendedName>
</protein>
<name>A0A3G9IM58_9BACL</name>
<dbReference type="RefSeq" id="WP_221226548.1">
    <property type="nucleotide sequence ID" value="NZ_JACHXC010000001.1"/>
</dbReference>
<reference evidence="1 2" key="1">
    <citation type="submission" date="2018-11" db="EMBL/GenBank/DDBJ databases">
        <title>Complete genome sequence of Paenibacillus baekrokdamisoli strain KCTC 33723.</title>
        <authorList>
            <person name="Kang S.W."/>
            <person name="Lee K.C."/>
            <person name="Kim K.K."/>
            <person name="Kim J.S."/>
            <person name="Kim D.S."/>
            <person name="Ko S.H."/>
            <person name="Yang S.H."/>
            <person name="Lee J.S."/>
        </authorList>
    </citation>
    <scope>NUCLEOTIDE SEQUENCE [LARGE SCALE GENOMIC DNA]</scope>
    <source>
        <strain evidence="1 2">KCTC 33723</strain>
    </source>
</reference>
<gene>
    <name evidence="1" type="ORF">Back11_07410</name>
</gene>
<evidence type="ECO:0000313" key="2">
    <source>
        <dbReference type="Proteomes" id="UP000275368"/>
    </source>
</evidence>
<organism evidence="1 2">
    <name type="scientific">Paenibacillus baekrokdamisoli</name>
    <dbReference type="NCBI Taxonomy" id="1712516"/>
    <lineage>
        <taxon>Bacteria</taxon>
        <taxon>Bacillati</taxon>
        <taxon>Bacillota</taxon>
        <taxon>Bacilli</taxon>
        <taxon>Bacillales</taxon>
        <taxon>Paenibacillaceae</taxon>
        <taxon>Paenibacillus</taxon>
    </lineage>
</organism>
<dbReference type="AlphaFoldDB" id="A0A3G9IM58"/>
<dbReference type="EMBL" id="AP019308">
    <property type="protein sequence ID" value="BBH19396.1"/>
    <property type="molecule type" value="Genomic_DNA"/>
</dbReference>
<evidence type="ECO:0000313" key="1">
    <source>
        <dbReference type="EMBL" id="BBH19396.1"/>
    </source>
</evidence>
<sequence>MGERLVRVATTYIKPTEDFATNLGLILEVIDKSGSSNPDIICLTETFYEASTIKSFQNLREFLPYRVQK</sequence>
<dbReference type="Proteomes" id="UP000275368">
    <property type="component" value="Chromosome"/>
</dbReference>
<proteinExistence type="predicted"/>
<evidence type="ECO:0008006" key="3">
    <source>
        <dbReference type="Google" id="ProtNLM"/>
    </source>
</evidence>